<dbReference type="EnsemblMetazoa" id="OVOC9814.1">
    <property type="protein sequence ID" value="OVOC9814.1"/>
    <property type="gene ID" value="WBGene00246623"/>
</dbReference>
<proteinExistence type="predicted"/>
<dbReference type="Proteomes" id="UP000024404">
    <property type="component" value="Unassembled WGS sequence"/>
</dbReference>
<accession>A0A8R1U154</accession>
<organism evidence="1 2">
    <name type="scientific">Onchocerca volvulus</name>
    <dbReference type="NCBI Taxonomy" id="6282"/>
    <lineage>
        <taxon>Eukaryota</taxon>
        <taxon>Metazoa</taxon>
        <taxon>Ecdysozoa</taxon>
        <taxon>Nematoda</taxon>
        <taxon>Chromadorea</taxon>
        <taxon>Rhabditida</taxon>
        <taxon>Spirurina</taxon>
        <taxon>Spiruromorpha</taxon>
        <taxon>Filarioidea</taxon>
        <taxon>Onchocercidae</taxon>
        <taxon>Onchocerca</taxon>
    </lineage>
</organism>
<sequence>MLFAIARAIFYDKKCITGRTKTINDWNDDNLDSKYLSKKGLCNYNLENIKSMSNDDAQFQSEALTINMKMKI</sequence>
<reference evidence="1" key="2">
    <citation type="submission" date="2022-06" db="UniProtKB">
        <authorList>
            <consortium name="EnsemblMetazoa"/>
        </authorList>
    </citation>
    <scope>IDENTIFICATION</scope>
</reference>
<protein>
    <submittedName>
        <fullName evidence="1">Uncharacterized protein</fullName>
    </submittedName>
</protein>
<evidence type="ECO:0000313" key="2">
    <source>
        <dbReference type="Proteomes" id="UP000024404"/>
    </source>
</evidence>
<dbReference type="AlphaFoldDB" id="A0A8R1U154"/>
<name>A0A8R1U154_ONCVO</name>
<reference evidence="2" key="1">
    <citation type="submission" date="2013-10" db="EMBL/GenBank/DDBJ databases">
        <title>Genome sequencing of Onchocerca volvulus.</title>
        <authorList>
            <person name="Cotton J."/>
            <person name="Tsai J."/>
            <person name="Stanley E."/>
            <person name="Tracey A."/>
            <person name="Holroyd N."/>
            <person name="Lustigman S."/>
            <person name="Berriman M."/>
        </authorList>
    </citation>
    <scope>NUCLEOTIDE SEQUENCE</scope>
</reference>
<evidence type="ECO:0000313" key="1">
    <source>
        <dbReference type="EnsemblMetazoa" id="OVOC9814.1"/>
    </source>
</evidence>
<keyword evidence="2" id="KW-1185">Reference proteome</keyword>
<dbReference type="EMBL" id="CMVM020000293">
    <property type="status" value="NOT_ANNOTATED_CDS"/>
    <property type="molecule type" value="Genomic_DNA"/>
</dbReference>